<accession>A0AC35TZR0</accession>
<organism evidence="1 2">
    <name type="scientific">Rhabditophanes sp. KR3021</name>
    <dbReference type="NCBI Taxonomy" id="114890"/>
    <lineage>
        <taxon>Eukaryota</taxon>
        <taxon>Metazoa</taxon>
        <taxon>Ecdysozoa</taxon>
        <taxon>Nematoda</taxon>
        <taxon>Chromadorea</taxon>
        <taxon>Rhabditida</taxon>
        <taxon>Tylenchina</taxon>
        <taxon>Panagrolaimomorpha</taxon>
        <taxon>Strongyloidoidea</taxon>
        <taxon>Alloionematidae</taxon>
        <taxon>Rhabditophanes</taxon>
    </lineage>
</organism>
<sequence length="508" mass="56953">MFMVSLDSVADNILPAAMPYLKRVFKSKKSAIAYWEHIVSSRIYGVAIGCIITIILSNKCGRKKPLIWATVMCFVGALLSGFVIYPRTGLWVAVLGRFINGIGSGISQVIGSVMIAEIPSKESRGTVLATLTVWACVGELFGMTISLDTFFGTKLHWHYALFFPALILPIAVIFLIRAPDSPRYLMEIGDIANAKISISYYQCQDFEHYDYEDELEKLINIENGNKSFEMASIYNHLRTRFSSTVFIRPLIVATFVQSFVHLDDWMWIYYSTNVFQTVGLNSNSAMRASVYMSIPQAAISIALLFFFESFSRKLLLIIPTIFSVIFSSIAIIGLQSSTGLLSHQNMWLIMPLVATADLCVAAVASESAYTIVPELFSQKDRVLGTAFVGIIQNLFGGFLSSMLLTTLSKHGVEYVLGPFLLMNILYIIVVQKIVPETCNATFQEISTYFKTTSYFNFGFKDVLKFLQFKGLKGISKKGRFASLIIIALQIIIYLLIIHFFLTILRMFI</sequence>
<proteinExistence type="predicted"/>
<evidence type="ECO:0000313" key="1">
    <source>
        <dbReference type="Proteomes" id="UP000095286"/>
    </source>
</evidence>
<protein>
    <submittedName>
        <fullName evidence="2">MFS domain-containing protein</fullName>
    </submittedName>
</protein>
<dbReference type="WBParaSite" id="RSKR_0000584166.1">
    <property type="protein sequence ID" value="RSKR_0000584166.1"/>
    <property type="gene ID" value="RSKR_0000584166"/>
</dbReference>
<dbReference type="Proteomes" id="UP000095286">
    <property type="component" value="Unplaced"/>
</dbReference>
<reference evidence="2" key="1">
    <citation type="submission" date="2016-11" db="UniProtKB">
        <authorList>
            <consortium name="WormBaseParasite"/>
        </authorList>
    </citation>
    <scope>IDENTIFICATION</scope>
    <source>
        <strain evidence="2">KR3021</strain>
    </source>
</reference>
<evidence type="ECO:0000313" key="2">
    <source>
        <dbReference type="WBParaSite" id="RSKR_0000584166.1"/>
    </source>
</evidence>
<name>A0AC35TZR0_9BILA</name>